<dbReference type="EMBL" id="SRPE01000004">
    <property type="protein sequence ID" value="TGN28047.1"/>
    <property type="molecule type" value="Genomic_DNA"/>
</dbReference>
<feature type="domain" description="Cyclic nucleotide-binding" evidence="1">
    <location>
        <begin position="28"/>
        <end position="129"/>
    </location>
</feature>
<dbReference type="PANTHER" id="PTHR24567:SF26">
    <property type="entry name" value="REGULATORY PROTEIN YEIL"/>
    <property type="match status" value="1"/>
</dbReference>
<protein>
    <submittedName>
        <fullName evidence="2">Crp/Fnr family transcriptional regulator</fullName>
    </submittedName>
</protein>
<dbReference type="Pfam" id="PF00027">
    <property type="entry name" value="cNMP_binding"/>
    <property type="match status" value="1"/>
</dbReference>
<dbReference type="PROSITE" id="PS50042">
    <property type="entry name" value="CNMP_BINDING_3"/>
    <property type="match status" value="1"/>
</dbReference>
<proteinExistence type="predicted"/>
<dbReference type="Proteomes" id="UP000297998">
    <property type="component" value="Unassembled WGS sequence"/>
</dbReference>
<dbReference type="GO" id="GO:0005829">
    <property type="term" value="C:cytosol"/>
    <property type="evidence" value="ECO:0007669"/>
    <property type="project" value="TreeGrafter"/>
</dbReference>
<keyword evidence="3" id="KW-1185">Reference proteome</keyword>
<dbReference type="PANTHER" id="PTHR24567">
    <property type="entry name" value="CRP FAMILY TRANSCRIPTIONAL REGULATORY PROTEIN"/>
    <property type="match status" value="1"/>
</dbReference>
<dbReference type="GO" id="GO:0003700">
    <property type="term" value="F:DNA-binding transcription factor activity"/>
    <property type="evidence" value="ECO:0007669"/>
    <property type="project" value="TreeGrafter"/>
</dbReference>
<gene>
    <name evidence="2" type="ORF">E4J94_07375</name>
</gene>
<dbReference type="RefSeq" id="WP_135835231.1">
    <property type="nucleotide sequence ID" value="NZ_CAUQWU010000003.1"/>
</dbReference>
<dbReference type="Gene3D" id="2.60.120.10">
    <property type="entry name" value="Jelly Rolls"/>
    <property type="match status" value="1"/>
</dbReference>
<dbReference type="SUPFAM" id="SSF51206">
    <property type="entry name" value="cAMP-binding domain-like"/>
    <property type="match status" value="1"/>
</dbReference>
<dbReference type="CDD" id="cd00038">
    <property type="entry name" value="CAP_ED"/>
    <property type="match status" value="1"/>
</dbReference>
<sequence>MLKTNQSFLAYIQVLYEKQERKENIIIKEYSKGEKLFSQDEKATKIVLIKAGITKCFITEDNDKEYILEFSGKGEIIGEIEFIRKTTCLCNIEAMTDVKVYAITPNYFSELIESDLQLNNLLLNVFAERIINTASRASFQQLYTIEHSLGKLMELQSKQEIEISKEDMASYLGVSVRSLNRALKNLSK</sequence>
<dbReference type="InterPro" id="IPR050397">
    <property type="entry name" value="Env_Response_Regulators"/>
</dbReference>
<evidence type="ECO:0000313" key="3">
    <source>
        <dbReference type="Proteomes" id="UP000297998"/>
    </source>
</evidence>
<evidence type="ECO:0000259" key="1">
    <source>
        <dbReference type="PROSITE" id="PS50042"/>
    </source>
</evidence>
<organism evidence="2 3">
    <name type="scientific">Empedobacter tilapiae</name>
    <dbReference type="NCBI Taxonomy" id="2491114"/>
    <lineage>
        <taxon>Bacteria</taxon>
        <taxon>Pseudomonadati</taxon>
        <taxon>Bacteroidota</taxon>
        <taxon>Flavobacteriia</taxon>
        <taxon>Flavobacteriales</taxon>
        <taxon>Weeksellaceae</taxon>
        <taxon>Empedobacter</taxon>
    </lineage>
</organism>
<dbReference type="Gene3D" id="1.10.10.10">
    <property type="entry name" value="Winged helix-like DNA-binding domain superfamily/Winged helix DNA-binding domain"/>
    <property type="match status" value="1"/>
</dbReference>
<name>A0A4Z1BKB2_9FLAO</name>
<evidence type="ECO:0000313" key="2">
    <source>
        <dbReference type="EMBL" id="TGN28047.1"/>
    </source>
</evidence>
<dbReference type="AlphaFoldDB" id="A0A4Z1BKB2"/>
<dbReference type="InterPro" id="IPR018490">
    <property type="entry name" value="cNMP-bd_dom_sf"/>
</dbReference>
<dbReference type="InterPro" id="IPR000595">
    <property type="entry name" value="cNMP-bd_dom"/>
</dbReference>
<accession>A0A4Z1BKB2</accession>
<comment type="caution">
    <text evidence="2">The sequence shown here is derived from an EMBL/GenBank/DDBJ whole genome shotgun (WGS) entry which is preliminary data.</text>
</comment>
<reference evidence="2 3" key="1">
    <citation type="submission" date="2019-03" db="EMBL/GenBank/DDBJ databases">
        <title>Empedobacter tilapiae sp. nov., isolated from an intestine of Nile tilapia Oreochromis niloticus.</title>
        <authorList>
            <person name="Kim Y.-O."/>
            <person name="Yoon J.-H."/>
        </authorList>
    </citation>
    <scope>NUCLEOTIDE SEQUENCE [LARGE SCALE GENOMIC DNA]</scope>
    <source>
        <strain evidence="2 3">MRS2</strain>
    </source>
</reference>
<dbReference type="InterPro" id="IPR036388">
    <property type="entry name" value="WH-like_DNA-bd_sf"/>
</dbReference>
<dbReference type="OrthoDB" id="5457083at2"/>
<dbReference type="InterPro" id="IPR014710">
    <property type="entry name" value="RmlC-like_jellyroll"/>
</dbReference>